<evidence type="ECO:0000256" key="13">
    <source>
        <dbReference type="ARBA" id="ARBA00023136"/>
    </source>
</evidence>
<dbReference type="SMART" id="SM00220">
    <property type="entry name" value="S_TKc"/>
    <property type="match status" value="2"/>
</dbReference>
<dbReference type="InterPro" id="IPR000719">
    <property type="entry name" value="Prot_kinase_dom"/>
</dbReference>
<accession>A0A2P6R1K0</accession>
<dbReference type="PROSITE" id="PS50011">
    <property type="entry name" value="PROTEIN_KINASE_DOM"/>
    <property type="match status" value="2"/>
</dbReference>
<dbReference type="InterPro" id="IPR017441">
    <property type="entry name" value="Protein_kinase_ATP_BS"/>
</dbReference>
<evidence type="ECO:0000256" key="11">
    <source>
        <dbReference type="ARBA" id="ARBA00022840"/>
    </source>
</evidence>
<keyword evidence="10" id="KW-0418">Kinase</keyword>
<sequence>MATVAVFIFSVFTHLLLLYSTESFFFDEYFADSCPAYFCNDIVGSIFFPFKNITQSRPECGLYTVNCSDRHNPKIRLKDGGYWFQLESISRSNFVVINDSRLQERIERLAGDTCDDDVFKDLSLPGPTPILHTSTNNLTLFRCNNTQEKTPYKYLNYACRSVNYIYYTISNDSLHCSAIQIPILPDSRPNVYNRSALTAKFSLQVRNTKECDHCYHRGGKCFDNKGKLKCAYPQCWDEKGQFNCSLAKKGICHNEEEEGKCVPPQEKCWNEKGQFNCSLAKKGICHDDEEEGKCAKAGKHVAVKLGLGIGLGGAALLGFLAACLFLFRRYKKKIASSNILSRNISSQPYSKSDLEGGNAYFGVSVFTYEELEEATNHFDSEKELGDGGFGTVYYGILKDGREVAVKRLYEHNYKRVEQFMNEIEILTRLRHKNLVSLYGCTSRRSRELILVYEYIPNGTVADHLHGDLAEHGLLTWPIRMSIAIETANALSYLHVSDIVHRDVKTTNILLDNNFCVKVADFGLSRLFPLDVTHVSTAPQGTPGYVDPEYHQCYQLTSKSDVYSFGVVLIELISSLPAVDITRHRHEINLSNIAINKIQRGLYSELVDSCLGFESDHEVKRMTIAVAELAFQCLQQDNDARPTMSEVLETLQIIESGKDVPENLEEDFGDVEMRKSIQPPPSPECDELQLLKNMRPPFSPISVTQNWPSTRSNTPNAKRNYRRCPPYFCNGSNISFPFRYKEHPRECGLYSVDCSEGFPRIQLKEGGYWHEFESLSLSNKIISINDKELQQRLERDSCDDESLDYLSLPGPSPISDVSTPSNLTLFKCSNTPNPTNPDLELCCRGASHTYYYNSSNHTPIPPPLCSVVQLPRLPGWYPLNQHHSNLTVNFTVQVTVSKKCSKCYDRGGICLAHEGESDCSVALKGIGLGVPTLLAACFFIPWCYRQKCALNLVLSTNISNSDREGRSVYFGASLFTYKELEEATNHFDCEKEIGDGGFGIVYHGKLKDGREVAVKRLYEHNYRRAEQFMNEIEILTHLRHKNLVTLYGGTSRHSRDLLLVYEYIANGTVADHLHGDRSATGPLSWPIRMSIAKETASALCYLHASDIVHRDVKTTNILLDHNFSVKVADFGISRLFPLDATHVSTAPQGTAGYVDPEYHQCYQLAPKSDVYSFGVVLVELISSLPAVDITRHRDEINLSNIAINKIQNGLYCELVDSCLGSESDPEVKRMTTAVADLAFQCLRQDRDARPNMCEVLEALMKIESRNDVPKNLNAAFRDAGMGEIIQPYSSPDCDRIGSLKNMKAQSSPNSVMEKWSSTRSTTPNASA</sequence>
<feature type="signal peptide" evidence="21">
    <location>
        <begin position="1"/>
        <end position="23"/>
    </location>
</feature>
<gene>
    <name evidence="23" type="ORF">RchiOBHm_Chr4g0434531</name>
</gene>
<evidence type="ECO:0000256" key="6">
    <source>
        <dbReference type="ARBA" id="ARBA00022679"/>
    </source>
</evidence>
<name>A0A2P6R1K0_ROSCH</name>
<comment type="caution">
    <text evidence="23">The sequence shown here is derived from an EMBL/GenBank/DDBJ whole genome shotgun (WGS) entry which is preliminary data.</text>
</comment>
<dbReference type="Gene3D" id="3.30.200.20">
    <property type="entry name" value="Phosphorylase Kinase, domain 1"/>
    <property type="match status" value="2"/>
</dbReference>
<evidence type="ECO:0000256" key="4">
    <source>
        <dbReference type="ARBA" id="ARBA00022527"/>
    </source>
</evidence>
<evidence type="ECO:0000256" key="8">
    <source>
        <dbReference type="ARBA" id="ARBA00022729"/>
    </source>
</evidence>
<dbReference type="Gramene" id="PRQ40298">
    <property type="protein sequence ID" value="PRQ40298"/>
    <property type="gene ID" value="RchiOBHm_Chr4g0434531"/>
</dbReference>
<comment type="catalytic activity">
    <reaction evidence="17">
        <text>L-seryl-[protein] + ATP = O-phospho-L-seryl-[protein] + ADP + H(+)</text>
        <dbReference type="Rhea" id="RHEA:17989"/>
        <dbReference type="Rhea" id="RHEA-COMP:9863"/>
        <dbReference type="Rhea" id="RHEA-COMP:11604"/>
        <dbReference type="ChEBI" id="CHEBI:15378"/>
        <dbReference type="ChEBI" id="CHEBI:29999"/>
        <dbReference type="ChEBI" id="CHEBI:30616"/>
        <dbReference type="ChEBI" id="CHEBI:83421"/>
        <dbReference type="ChEBI" id="CHEBI:456216"/>
        <dbReference type="EC" id="2.7.11.1"/>
    </reaction>
</comment>
<evidence type="ECO:0000256" key="19">
    <source>
        <dbReference type="SAM" id="MobiDB-lite"/>
    </source>
</evidence>
<keyword evidence="8 21" id="KW-0732">Signal</keyword>
<feature type="binding site" evidence="18">
    <location>
        <position position="406"/>
    </location>
    <ligand>
        <name>ATP</name>
        <dbReference type="ChEBI" id="CHEBI:30616"/>
    </ligand>
</feature>
<evidence type="ECO:0000256" key="9">
    <source>
        <dbReference type="ARBA" id="ARBA00022741"/>
    </source>
</evidence>
<dbReference type="PROSITE" id="PS00107">
    <property type="entry name" value="PROTEIN_KINASE_ATP"/>
    <property type="match status" value="2"/>
</dbReference>
<dbReference type="PANTHER" id="PTHR46008">
    <property type="entry name" value="LEAF RUST 10 DISEASE-RESISTANCE LOCUS RECEPTOR-LIKE PROTEIN KINASE-LIKE 1.4"/>
    <property type="match status" value="1"/>
</dbReference>
<dbReference type="GO" id="GO:0005524">
    <property type="term" value="F:ATP binding"/>
    <property type="evidence" value="ECO:0007669"/>
    <property type="project" value="UniProtKB-UniRule"/>
</dbReference>
<dbReference type="GO" id="GO:0004674">
    <property type="term" value="F:protein serine/threonine kinase activity"/>
    <property type="evidence" value="ECO:0007669"/>
    <property type="project" value="UniProtKB-KW"/>
</dbReference>
<evidence type="ECO:0000256" key="20">
    <source>
        <dbReference type="SAM" id="Phobius"/>
    </source>
</evidence>
<keyword evidence="4" id="KW-0723">Serine/threonine-protein kinase</keyword>
<proteinExistence type="predicted"/>
<dbReference type="FunFam" id="1.10.510.10:FF:000161">
    <property type="entry name" value="Wall-associated receptor kinase-like 20"/>
    <property type="match status" value="2"/>
</dbReference>
<comment type="catalytic activity">
    <reaction evidence="16">
        <text>L-threonyl-[protein] + ATP = O-phospho-L-threonyl-[protein] + ADP + H(+)</text>
        <dbReference type="Rhea" id="RHEA:46608"/>
        <dbReference type="Rhea" id="RHEA-COMP:11060"/>
        <dbReference type="Rhea" id="RHEA-COMP:11605"/>
        <dbReference type="ChEBI" id="CHEBI:15378"/>
        <dbReference type="ChEBI" id="CHEBI:30013"/>
        <dbReference type="ChEBI" id="CHEBI:30616"/>
        <dbReference type="ChEBI" id="CHEBI:61977"/>
        <dbReference type="ChEBI" id="CHEBI:456216"/>
        <dbReference type="EC" id="2.7.11.1"/>
    </reaction>
</comment>
<dbReference type="EC" id="2.7.11.1" evidence="2"/>
<evidence type="ECO:0000256" key="2">
    <source>
        <dbReference type="ARBA" id="ARBA00012513"/>
    </source>
</evidence>
<keyword evidence="14" id="KW-0675">Receptor</keyword>
<dbReference type="FunFam" id="3.30.200.20:FF:000217">
    <property type="entry name" value="probable LRR receptor-like serine/threonine-protein kinase At1g53430"/>
    <property type="match status" value="1"/>
</dbReference>
<dbReference type="InterPro" id="IPR011009">
    <property type="entry name" value="Kinase-like_dom_sf"/>
</dbReference>
<dbReference type="PANTHER" id="PTHR46008:SF2">
    <property type="entry name" value="LEAF RUST 10 DISEASE-RESISTANCE LOCUS RECEPTOR-LIKE PROTEIN KINASE-LIKE 1.4"/>
    <property type="match status" value="1"/>
</dbReference>
<keyword evidence="12 20" id="KW-1133">Transmembrane helix</keyword>
<evidence type="ECO:0000256" key="3">
    <source>
        <dbReference type="ARBA" id="ARBA00022475"/>
    </source>
</evidence>
<feature type="domain" description="Protein kinase" evidence="22">
    <location>
        <begin position="986"/>
        <end position="1261"/>
    </location>
</feature>
<reference evidence="23 24" key="1">
    <citation type="journal article" date="2018" name="Nat. Genet.">
        <title>The Rosa genome provides new insights in the design of modern roses.</title>
        <authorList>
            <person name="Bendahmane M."/>
        </authorList>
    </citation>
    <scope>NUCLEOTIDE SEQUENCE [LARGE SCALE GENOMIC DNA]</scope>
    <source>
        <strain evidence="24">cv. Old Blush</strain>
    </source>
</reference>
<feature type="domain" description="Protein kinase" evidence="22">
    <location>
        <begin position="378"/>
        <end position="653"/>
    </location>
</feature>
<feature type="chain" id="PRO_5015134001" description="non-specific serine/threonine protein kinase" evidence="21">
    <location>
        <begin position="24"/>
        <end position="1326"/>
    </location>
</feature>
<dbReference type="Gene3D" id="1.10.510.10">
    <property type="entry name" value="Transferase(Phosphotransferase) domain 1"/>
    <property type="match status" value="2"/>
</dbReference>
<evidence type="ECO:0000256" key="5">
    <source>
        <dbReference type="ARBA" id="ARBA00022553"/>
    </source>
</evidence>
<dbReference type="SUPFAM" id="SSF56112">
    <property type="entry name" value="Protein kinase-like (PK-like)"/>
    <property type="match status" value="2"/>
</dbReference>
<keyword evidence="11 18" id="KW-0067">ATP-binding</keyword>
<feature type="compositionally biased region" description="Polar residues" evidence="19">
    <location>
        <begin position="1302"/>
        <end position="1326"/>
    </location>
</feature>
<comment type="subcellular location">
    <subcellularLocation>
        <location evidence="1">Cell membrane</location>
        <topology evidence="1">Single-pass type I membrane protein</topology>
    </subcellularLocation>
</comment>
<keyword evidence="24" id="KW-1185">Reference proteome</keyword>
<keyword evidence="6 23" id="KW-0808">Transferase</keyword>
<dbReference type="InterPro" id="IPR008271">
    <property type="entry name" value="Ser/Thr_kinase_AS"/>
</dbReference>
<dbReference type="Proteomes" id="UP000238479">
    <property type="component" value="Chromosome 4"/>
</dbReference>
<dbReference type="Pfam" id="PF00069">
    <property type="entry name" value="Pkinase"/>
    <property type="match status" value="2"/>
</dbReference>
<evidence type="ECO:0000256" key="7">
    <source>
        <dbReference type="ARBA" id="ARBA00022692"/>
    </source>
</evidence>
<evidence type="ECO:0000313" key="24">
    <source>
        <dbReference type="Proteomes" id="UP000238479"/>
    </source>
</evidence>
<protein>
    <recommendedName>
        <fullName evidence="2">non-specific serine/threonine protein kinase</fullName>
        <ecNumber evidence="2">2.7.11.1</ecNumber>
    </recommendedName>
</protein>
<evidence type="ECO:0000256" key="16">
    <source>
        <dbReference type="ARBA" id="ARBA00047899"/>
    </source>
</evidence>
<evidence type="ECO:0000256" key="17">
    <source>
        <dbReference type="ARBA" id="ARBA00048679"/>
    </source>
</evidence>
<keyword evidence="3" id="KW-1003">Cell membrane</keyword>
<evidence type="ECO:0000259" key="22">
    <source>
        <dbReference type="PROSITE" id="PS50011"/>
    </source>
</evidence>
<dbReference type="PROSITE" id="PS00108">
    <property type="entry name" value="PROTEIN_KINASE_ST"/>
    <property type="match status" value="2"/>
</dbReference>
<keyword evidence="15" id="KW-0325">Glycoprotein</keyword>
<dbReference type="OMA" id="IWRRCKS"/>
<keyword evidence="9 18" id="KW-0547">Nucleotide-binding</keyword>
<organism evidence="23 24">
    <name type="scientific">Rosa chinensis</name>
    <name type="common">China rose</name>
    <dbReference type="NCBI Taxonomy" id="74649"/>
    <lineage>
        <taxon>Eukaryota</taxon>
        <taxon>Viridiplantae</taxon>
        <taxon>Streptophyta</taxon>
        <taxon>Embryophyta</taxon>
        <taxon>Tracheophyta</taxon>
        <taxon>Spermatophyta</taxon>
        <taxon>Magnoliopsida</taxon>
        <taxon>eudicotyledons</taxon>
        <taxon>Gunneridae</taxon>
        <taxon>Pentapetalae</taxon>
        <taxon>rosids</taxon>
        <taxon>fabids</taxon>
        <taxon>Rosales</taxon>
        <taxon>Rosaceae</taxon>
        <taxon>Rosoideae</taxon>
        <taxon>Rosoideae incertae sedis</taxon>
        <taxon>Rosa</taxon>
    </lineage>
</organism>
<evidence type="ECO:0000256" key="15">
    <source>
        <dbReference type="ARBA" id="ARBA00023180"/>
    </source>
</evidence>
<evidence type="ECO:0000256" key="1">
    <source>
        <dbReference type="ARBA" id="ARBA00004251"/>
    </source>
</evidence>
<evidence type="ECO:0000313" key="23">
    <source>
        <dbReference type="EMBL" id="PRQ40298.1"/>
    </source>
</evidence>
<keyword evidence="13 20" id="KW-0472">Membrane</keyword>
<dbReference type="FunFam" id="3.30.200.20:FF:000214">
    <property type="entry name" value="WAK1-OsWAK receptor-like cytoplasmic kinase (OsWAK-RLCK)"/>
    <property type="match status" value="1"/>
</dbReference>
<dbReference type="EMBL" id="PDCK01000042">
    <property type="protein sequence ID" value="PRQ40298.1"/>
    <property type="molecule type" value="Genomic_DNA"/>
</dbReference>
<keyword evidence="5" id="KW-0597">Phosphoprotein</keyword>
<feature type="region of interest" description="Disordered" evidence="19">
    <location>
        <begin position="1301"/>
        <end position="1326"/>
    </location>
</feature>
<evidence type="ECO:0000256" key="12">
    <source>
        <dbReference type="ARBA" id="ARBA00022989"/>
    </source>
</evidence>
<dbReference type="GO" id="GO:0005886">
    <property type="term" value="C:plasma membrane"/>
    <property type="evidence" value="ECO:0007669"/>
    <property type="project" value="UniProtKB-SubCell"/>
</dbReference>
<keyword evidence="7 20" id="KW-0812">Transmembrane</keyword>
<evidence type="ECO:0000256" key="10">
    <source>
        <dbReference type="ARBA" id="ARBA00022777"/>
    </source>
</evidence>
<evidence type="ECO:0000256" key="14">
    <source>
        <dbReference type="ARBA" id="ARBA00023170"/>
    </source>
</evidence>
<evidence type="ECO:0000256" key="18">
    <source>
        <dbReference type="PROSITE-ProRule" id="PRU10141"/>
    </source>
</evidence>
<evidence type="ECO:0000256" key="21">
    <source>
        <dbReference type="SAM" id="SignalP"/>
    </source>
</evidence>
<feature type="transmembrane region" description="Helical" evidence="20">
    <location>
        <begin position="305"/>
        <end position="327"/>
    </location>
</feature>
<feature type="binding site" evidence="18">
    <location>
        <position position="1014"/>
    </location>
    <ligand>
        <name>ATP</name>
        <dbReference type="ChEBI" id="CHEBI:30616"/>
    </ligand>
</feature>